<sequence>MASTILPIGPHAVASSNQSRTSMTAIFLKGKKGEEVPTRSCFNARSTGIKGLGLSISTDDDGKDKPDQGVALKLSWGEMSRTREKVIVDTARKVFVGKEFSEGGDPCDYLPEILGEKVFADFDTDIGIAFLETYKGNRAKRPLAKRYPVLVLTPEYKPISSITSLPVAGGVSLFIALIYCHAILWSVGIEHGDISEGNLMVEESTGWPKLCDYDLSNFRGAKPGGYFNAGTWVFMASELLTLDAMDGKVTRLYRHDFESFITVLVWVFLRYNNGKLVPNSLLEEWVQDGFGACRDFRERTYSAIRDSHLARPDWLPNDMWNAINDLLTDFYELFTSRQAAFAQMKGLVKRKEEKSQNPTLGAVNPETPFLSLLSRKGKIVATAMWTEKDEEQLTTLKKVVEEYDDLRFTNKAISKMALFKFPMSLGTHFTKLLKGHLNPLRRRRSHVPKLSCEVQELPDDFFNGRFTNIPEVSSSFSRNPRYPDWQNHCCITTQVTPTEEEEMQEERQVEHILLAPSPKQSHGQKASKISIFNQLFIVVALIWAWAKATYARFCNYIFTPTRTTRSKRNDSPLSWGMSYPVWLSFGGFRARPIPPRIPGMENYANAPRPLPRSGKIPRIYKMDHSETSTRIIPGIFHATRKSGNSSILRATSPTNGSIRKSVILSMKMASQVLAQICQSALATLHFLVQDSLKAIHASWNLTVSASSATATALTSSLSSLRTQLTSWLTRPRPLYQTPTHIPSGPTFVTTTETSYAPTPNPTSRRRRNLIRTEIPPTESPALKALSAPSPRRHWKRKSLQSRGPQYIATIDQATTASQNRRGSSPLPKIDIQFQVARRALSSGFGKLKSFFKYEGVGADEEAQRQMEEFYDNPAPDSIDLKSKLFWQTQGKSNQQQPGIVTHRMYWQGEMSLVPEVLSVAMSTMVTHLTITHCHILLDDVIAILSMSPFLETLAVSQVVSTESGVMPALSLSHDPRDRSALSHARNLTSLSLTSRTRLDNLFQRVRMQALGRFSVRLLEEANTTNFRGLVSALTPTSRGQDQEIELWGNLGSLKRQKLEERLQEVGITSKLLTTPGQATSTQ</sequence>
<evidence type="ECO:0000313" key="4">
    <source>
        <dbReference type="Proteomes" id="UP000541558"/>
    </source>
</evidence>
<protein>
    <recommendedName>
        <fullName evidence="2">Fungal-type protein kinase domain-containing protein</fullName>
    </recommendedName>
</protein>
<dbReference type="OrthoDB" id="5569250at2759"/>
<organism evidence="3 4">
    <name type="scientific">Ephemerocybe angulata</name>
    <dbReference type="NCBI Taxonomy" id="980116"/>
    <lineage>
        <taxon>Eukaryota</taxon>
        <taxon>Fungi</taxon>
        <taxon>Dikarya</taxon>
        <taxon>Basidiomycota</taxon>
        <taxon>Agaricomycotina</taxon>
        <taxon>Agaricomycetes</taxon>
        <taxon>Agaricomycetidae</taxon>
        <taxon>Agaricales</taxon>
        <taxon>Agaricineae</taxon>
        <taxon>Psathyrellaceae</taxon>
        <taxon>Ephemerocybe</taxon>
    </lineage>
</organism>
<feature type="compositionally biased region" description="Polar residues" evidence="1">
    <location>
        <begin position="736"/>
        <end position="757"/>
    </location>
</feature>
<dbReference type="InterPro" id="IPR011009">
    <property type="entry name" value="Kinase-like_dom_sf"/>
</dbReference>
<dbReference type="EMBL" id="JAACJK010000163">
    <property type="protein sequence ID" value="KAF5325685.1"/>
    <property type="molecule type" value="Genomic_DNA"/>
</dbReference>
<dbReference type="Gene3D" id="1.10.510.10">
    <property type="entry name" value="Transferase(Phosphotransferase) domain 1"/>
    <property type="match status" value="1"/>
</dbReference>
<name>A0A8H5BLP6_9AGAR</name>
<dbReference type="PANTHER" id="PTHR38248:SF2">
    <property type="entry name" value="FUNK1 11"/>
    <property type="match status" value="1"/>
</dbReference>
<reference evidence="3 4" key="1">
    <citation type="journal article" date="2020" name="ISME J.">
        <title>Uncovering the hidden diversity of litter-decomposition mechanisms in mushroom-forming fungi.</title>
        <authorList>
            <person name="Floudas D."/>
            <person name="Bentzer J."/>
            <person name="Ahren D."/>
            <person name="Johansson T."/>
            <person name="Persson P."/>
            <person name="Tunlid A."/>
        </authorList>
    </citation>
    <scope>NUCLEOTIDE SEQUENCE [LARGE SCALE GENOMIC DNA]</scope>
    <source>
        <strain evidence="3 4">CBS 175.51</strain>
    </source>
</reference>
<proteinExistence type="predicted"/>
<dbReference type="PANTHER" id="PTHR38248">
    <property type="entry name" value="FUNK1 6"/>
    <property type="match status" value="1"/>
</dbReference>
<dbReference type="InterPro" id="IPR040976">
    <property type="entry name" value="Pkinase_fungal"/>
</dbReference>
<gene>
    <name evidence="3" type="ORF">D9611_000680</name>
</gene>
<dbReference type="Pfam" id="PF17667">
    <property type="entry name" value="Pkinase_fungal"/>
    <property type="match status" value="1"/>
</dbReference>
<comment type="caution">
    <text evidence="3">The sequence shown here is derived from an EMBL/GenBank/DDBJ whole genome shotgun (WGS) entry which is preliminary data.</text>
</comment>
<feature type="domain" description="Fungal-type protein kinase" evidence="2">
    <location>
        <begin position="148"/>
        <end position="267"/>
    </location>
</feature>
<dbReference type="AlphaFoldDB" id="A0A8H5BLP6"/>
<dbReference type="Proteomes" id="UP000541558">
    <property type="component" value="Unassembled WGS sequence"/>
</dbReference>
<evidence type="ECO:0000259" key="2">
    <source>
        <dbReference type="Pfam" id="PF17667"/>
    </source>
</evidence>
<feature type="compositionally biased region" description="Basic residues" evidence="1">
    <location>
        <begin position="790"/>
        <end position="799"/>
    </location>
</feature>
<evidence type="ECO:0000256" key="1">
    <source>
        <dbReference type="SAM" id="MobiDB-lite"/>
    </source>
</evidence>
<evidence type="ECO:0000313" key="3">
    <source>
        <dbReference type="EMBL" id="KAF5325685.1"/>
    </source>
</evidence>
<dbReference type="SUPFAM" id="SSF56112">
    <property type="entry name" value="Protein kinase-like (PK-like)"/>
    <property type="match status" value="1"/>
</dbReference>
<keyword evidence="4" id="KW-1185">Reference proteome</keyword>
<feature type="region of interest" description="Disordered" evidence="1">
    <location>
        <begin position="780"/>
        <end position="801"/>
    </location>
</feature>
<feature type="region of interest" description="Disordered" evidence="1">
    <location>
        <begin position="735"/>
        <end position="767"/>
    </location>
</feature>
<accession>A0A8H5BLP6</accession>